<dbReference type="AlphaFoldDB" id="A0A3P8AF63"/>
<evidence type="ECO:0000313" key="3">
    <source>
        <dbReference type="WBParaSite" id="HPBE_0001758601-mRNA-1"/>
    </source>
</evidence>
<reference evidence="3" key="2">
    <citation type="submission" date="2019-09" db="UniProtKB">
        <authorList>
            <consortium name="WormBaseParasite"/>
        </authorList>
    </citation>
    <scope>IDENTIFICATION</scope>
</reference>
<dbReference type="Gene3D" id="3.60.10.10">
    <property type="entry name" value="Endonuclease/exonuclease/phosphatase"/>
    <property type="match status" value="1"/>
</dbReference>
<evidence type="ECO:0000313" key="2">
    <source>
        <dbReference type="Proteomes" id="UP000050761"/>
    </source>
</evidence>
<name>A0A3P8AF63_HELPZ</name>
<dbReference type="OrthoDB" id="418748at2759"/>
<organism evidence="1">
    <name type="scientific">Heligmosomoides polygyrus</name>
    <name type="common">Parasitic roundworm</name>
    <dbReference type="NCBI Taxonomy" id="6339"/>
    <lineage>
        <taxon>Eukaryota</taxon>
        <taxon>Metazoa</taxon>
        <taxon>Ecdysozoa</taxon>
        <taxon>Nematoda</taxon>
        <taxon>Chromadorea</taxon>
        <taxon>Rhabditida</taxon>
        <taxon>Rhabditina</taxon>
        <taxon>Rhabditomorpha</taxon>
        <taxon>Strongyloidea</taxon>
        <taxon>Heligmosomidae</taxon>
        <taxon>Heligmosomoides</taxon>
    </lineage>
</organism>
<dbReference type="EMBL" id="UZAH01030107">
    <property type="protein sequence ID" value="VDP09301.1"/>
    <property type="molecule type" value="Genomic_DNA"/>
</dbReference>
<dbReference type="InterPro" id="IPR036691">
    <property type="entry name" value="Endo/exonu/phosph_ase_sf"/>
</dbReference>
<evidence type="ECO:0000313" key="1">
    <source>
        <dbReference type="EMBL" id="VDP09301.1"/>
    </source>
</evidence>
<protein>
    <submittedName>
        <fullName evidence="3">Endo/exonuclease/phosphatase domain-containing protein</fullName>
    </submittedName>
</protein>
<dbReference type="Proteomes" id="UP000050761">
    <property type="component" value="Unassembled WGS sequence"/>
</dbReference>
<proteinExistence type="predicted"/>
<dbReference type="WBParaSite" id="HPBE_0001758601-mRNA-1">
    <property type="protein sequence ID" value="HPBE_0001758601-mRNA-1"/>
    <property type="gene ID" value="HPBE_0001758601"/>
</dbReference>
<gene>
    <name evidence="1" type="ORF">HPBE_LOCUS17585</name>
</gene>
<reference evidence="1 2" key="1">
    <citation type="submission" date="2018-11" db="EMBL/GenBank/DDBJ databases">
        <authorList>
            <consortium name="Pathogen Informatics"/>
        </authorList>
    </citation>
    <scope>NUCLEOTIDE SEQUENCE [LARGE SCALE GENOMIC DNA]</scope>
</reference>
<sequence>MEEFWSLLDEKRAEVPPKNVIIVAGDLNGHVGAAKDGYSCHGAFGYDGERILEYAESHSLTIIDFVLANDRDRSSVTDAKVVLYETVAPQHRPLIWTFKIAPPRQSLDDAASRRQNSRQQEYQKAKKAAKKAVAVANATHYGDVYRKLESCDVDKENASEATTLAAILETAALTLSLVKVSSCFIASLVGSIITEMATKVSEALF</sequence>
<accession>A0A3P8AF63</accession>
<keyword evidence="2" id="KW-1185">Reference proteome</keyword>